<organism evidence="3 4">
    <name type="scientific">Cymbomonas tetramitiformis</name>
    <dbReference type="NCBI Taxonomy" id="36881"/>
    <lineage>
        <taxon>Eukaryota</taxon>
        <taxon>Viridiplantae</taxon>
        <taxon>Chlorophyta</taxon>
        <taxon>Pyramimonadophyceae</taxon>
        <taxon>Pyramimonadales</taxon>
        <taxon>Pyramimonadaceae</taxon>
        <taxon>Cymbomonas</taxon>
    </lineage>
</organism>
<feature type="transmembrane region" description="Helical" evidence="2">
    <location>
        <begin position="421"/>
        <end position="441"/>
    </location>
</feature>
<feature type="region of interest" description="Disordered" evidence="1">
    <location>
        <begin position="691"/>
        <end position="735"/>
    </location>
</feature>
<dbReference type="PANTHER" id="PTHR11319">
    <property type="entry name" value="G PROTEIN-COUPLED RECEPTOR-RELATED"/>
    <property type="match status" value="1"/>
</dbReference>
<keyword evidence="4" id="KW-1185">Reference proteome</keyword>
<evidence type="ECO:0000256" key="2">
    <source>
        <dbReference type="SAM" id="Phobius"/>
    </source>
</evidence>
<comment type="caution">
    <text evidence="3">The sequence shown here is derived from an EMBL/GenBank/DDBJ whole genome shotgun (WGS) entry which is preliminary data.</text>
</comment>
<feature type="compositionally biased region" description="Low complexity" evidence="1">
    <location>
        <begin position="817"/>
        <end position="828"/>
    </location>
</feature>
<feature type="transmembrane region" description="Helical" evidence="2">
    <location>
        <begin position="390"/>
        <end position="409"/>
    </location>
</feature>
<feature type="transmembrane region" description="Helical" evidence="2">
    <location>
        <begin position="27"/>
        <end position="46"/>
    </location>
</feature>
<dbReference type="Proteomes" id="UP001190700">
    <property type="component" value="Unassembled WGS sequence"/>
</dbReference>
<feature type="transmembrane region" description="Helical" evidence="2">
    <location>
        <begin position="310"/>
        <end position="335"/>
    </location>
</feature>
<gene>
    <name evidence="3" type="ORF">CYMTET_14852</name>
</gene>
<feature type="region of interest" description="Disordered" evidence="1">
    <location>
        <begin position="767"/>
        <end position="867"/>
    </location>
</feature>
<feature type="transmembrane region" description="Helical" evidence="2">
    <location>
        <begin position="453"/>
        <end position="473"/>
    </location>
</feature>
<dbReference type="EMBL" id="LGRX02006245">
    <property type="protein sequence ID" value="KAK3277121.1"/>
    <property type="molecule type" value="Genomic_DNA"/>
</dbReference>
<sequence>FGNVVCQYCDDGYTNLGNMCIQCPKEFRMLFTISMVTIFQLLWVFINKFAASNFDTIDIMLISAQVLSMITQFNLSWHTEYLSLYLWSAIQFMDFDVDFFNITCSIDFNLVKYSPLLQLTLPIVVLLFQLPRCILSYLSVVLHRMHSKLPATPEEEEARLRNPILLLMKMAYSVHDHTAVNERQMAHTVDGRLRGLTCESRKSKDFSREVSVGKRLNHVWRTHSSKVEAISELLVDVAYVLCRWMKMPTNEVDGLHYVEDSINFYTNFLNIVYHTLCIKTFTIFQCQTLADGSGVMVASPDITCWEGVHLVYMFAGFCSIQLYVLGIPLLFGSILRYGIAENVLNSTNFLRRYGWLYLRYESPCIAWELTFLVRRCAFAMILTCFRSYPGVQIVSGIMVLCLLLSAHYYKKPFLDDRLDTIESISIFSNIFVLLFGSIFYQDSLLDHPDLSNYFVPITFIFIVCMMVAFFFLVSSEMWEHHGKTKAKKLVETELQKMEISFEEMPFSDSLKGSALIKWADILMEDRKIDASEQLQLRAYEHLNRLLKDYVEDDSQYSYFSGSQDAKFHERVMLAMPFMMDWLANCTEKEHEAFAFVCSSFKTAVKINGWQGIYGEAIVTQDMGPLGAFLLESSKPARALFAHVMDGVTELPDSKRSSNHDVIARLLDELDTEMEKEASVIRQEALRGQKVSVEESTVGRNGGGVCANEDGGDEAARNGEEDSGGPVQTSAESSAFSRAEWLRHRQEGMRMIAVLQTQMAMWDKRDTEAPLRPDECEGSAASVPSNDEGGGRSTEFHFSDEDESSRASEAESCEDAEASSSPPLRLSESPPEPRVAKLELLQKSPVRGHPLRGHPLSSPMTYDRLSQPIKVMDIRCPDSAM</sequence>
<evidence type="ECO:0000313" key="4">
    <source>
        <dbReference type="Proteomes" id="UP001190700"/>
    </source>
</evidence>
<feature type="compositionally biased region" description="Basic and acidic residues" evidence="1">
    <location>
        <begin position="793"/>
        <end position="808"/>
    </location>
</feature>
<feature type="compositionally biased region" description="Polar residues" evidence="1">
    <location>
        <begin position="725"/>
        <end position="735"/>
    </location>
</feature>
<protein>
    <submittedName>
        <fullName evidence="3">Uncharacterized protein</fullName>
    </submittedName>
</protein>
<evidence type="ECO:0000256" key="1">
    <source>
        <dbReference type="SAM" id="MobiDB-lite"/>
    </source>
</evidence>
<dbReference type="AlphaFoldDB" id="A0AAE0GFG5"/>
<name>A0AAE0GFG5_9CHLO</name>
<feature type="transmembrane region" description="Helical" evidence="2">
    <location>
        <begin position="119"/>
        <end position="142"/>
    </location>
</feature>
<proteinExistence type="predicted"/>
<keyword evidence="2" id="KW-1133">Transmembrane helix</keyword>
<keyword evidence="2" id="KW-0812">Transmembrane</keyword>
<feature type="non-terminal residue" evidence="3">
    <location>
        <position position="1"/>
    </location>
</feature>
<evidence type="ECO:0000313" key="3">
    <source>
        <dbReference type="EMBL" id="KAK3277121.1"/>
    </source>
</evidence>
<reference evidence="3 4" key="1">
    <citation type="journal article" date="2015" name="Genome Biol. Evol.">
        <title>Comparative Genomics of a Bacterivorous Green Alga Reveals Evolutionary Causalities and Consequences of Phago-Mixotrophic Mode of Nutrition.</title>
        <authorList>
            <person name="Burns J.A."/>
            <person name="Paasch A."/>
            <person name="Narechania A."/>
            <person name="Kim E."/>
        </authorList>
    </citation>
    <scope>NUCLEOTIDE SEQUENCE [LARGE SCALE GENOMIC DNA]</scope>
    <source>
        <strain evidence="3 4">PLY_AMNH</strain>
    </source>
</reference>
<keyword evidence="2" id="KW-0472">Membrane</keyword>
<accession>A0AAE0GFG5</accession>
<dbReference type="PANTHER" id="PTHR11319:SF35">
    <property type="entry name" value="OUTER MEMBRANE PROTEIN PMPC-RELATED"/>
    <property type="match status" value="1"/>
</dbReference>